<evidence type="ECO:0000256" key="3">
    <source>
        <dbReference type="ARBA" id="ARBA00022553"/>
    </source>
</evidence>
<dbReference type="Pfam" id="PF13188">
    <property type="entry name" value="PAS_8"/>
    <property type="match status" value="2"/>
</dbReference>
<feature type="region of interest" description="Disordered" evidence="6">
    <location>
        <begin position="440"/>
        <end position="479"/>
    </location>
</feature>
<dbReference type="SMART" id="SM00388">
    <property type="entry name" value="HisKA"/>
    <property type="match status" value="1"/>
</dbReference>
<dbReference type="Proteomes" id="UP000265750">
    <property type="component" value="Unassembled WGS sequence"/>
</dbReference>
<dbReference type="RefSeq" id="WP_119540380.1">
    <property type="nucleotide sequence ID" value="NZ_QYRN01000006.1"/>
</dbReference>
<evidence type="ECO:0000259" key="7">
    <source>
        <dbReference type="PROSITE" id="PS50109"/>
    </source>
</evidence>
<feature type="compositionally biased region" description="Low complexity" evidence="6">
    <location>
        <begin position="270"/>
        <end position="289"/>
    </location>
</feature>
<evidence type="ECO:0000256" key="6">
    <source>
        <dbReference type="SAM" id="MobiDB-lite"/>
    </source>
</evidence>
<evidence type="ECO:0000313" key="10">
    <source>
        <dbReference type="Proteomes" id="UP000265750"/>
    </source>
</evidence>
<dbReference type="SMART" id="SM00387">
    <property type="entry name" value="HATPase_c"/>
    <property type="match status" value="1"/>
</dbReference>
<dbReference type="OrthoDB" id="9801651at2"/>
<dbReference type="InterPro" id="IPR013767">
    <property type="entry name" value="PAS_fold"/>
</dbReference>
<comment type="catalytic activity">
    <reaction evidence="1">
        <text>ATP + protein L-histidine = ADP + protein N-phospho-L-histidine.</text>
        <dbReference type="EC" id="2.7.13.3"/>
    </reaction>
</comment>
<keyword evidence="4" id="KW-0808">Transferase</keyword>
<dbReference type="InterPro" id="IPR005467">
    <property type="entry name" value="His_kinase_dom"/>
</dbReference>
<dbReference type="AlphaFoldDB" id="A0A3A1WJL7"/>
<dbReference type="GO" id="GO:0009927">
    <property type="term" value="F:histidine phosphotransfer kinase activity"/>
    <property type="evidence" value="ECO:0007669"/>
    <property type="project" value="TreeGrafter"/>
</dbReference>
<dbReference type="PANTHER" id="PTHR43047">
    <property type="entry name" value="TWO-COMPONENT HISTIDINE PROTEIN KINASE"/>
    <property type="match status" value="1"/>
</dbReference>
<dbReference type="SUPFAM" id="SSF55785">
    <property type="entry name" value="PYP-like sensor domain (PAS domain)"/>
    <property type="match status" value="2"/>
</dbReference>
<keyword evidence="5" id="KW-0418">Kinase</keyword>
<dbReference type="GO" id="GO:0000155">
    <property type="term" value="F:phosphorelay sensor kinase activity"/>
    <property type="evidence" value="ECO:0007669"/>
    <property type="project" value="InterPro"/>
</dbReference>
<proteinExistence type="predicted"/>
<dbReference type="SUPFAM" id="SSF55874">
    <property type="entry name" value="ATPase domain of HSP90 chaperone/DNA topoisomerase II/histidine kinase"/>
    <property type="match status" value="1"/>
</dbReference>
<dbReference type="NCBIfam" id="TIGR00229">
    <property type="entry name" value="sensory_box"/>
    <property type="match status" value="1"/>
</dbReference>
<dbReference type="Gene3D" id="1.10.287.130">
    <property type="match status" value="1"/>
</dbReference>
<feature type="region of interest" description="Disordered" evidence="6">
    <location>
        <begin position="195"/>
        <end position="289"/>
    </location>
</feature>
<evidence type="ECO:0000259" key="8">
    <source>
        <dbReference type="PROSITE" id="PS50112"/>
    </source>
</evidence>
<dbReference type="InterPro" id="IPR004358">
    <property type="entry name" value="Sig_transdc_His_kin-like_C"/>
</dbReference>
<dbReference type="PROSITE" id="PS50112">
    <property type="entry name" value="PAS"/>
    <property type="match status" value="1"/>
</dbReference>
<dbReference type="InterPro" id="IPR035965">
    <property type="entry name" value="PAS-like_dom_sf"/>
</dbReference>
<dbReference type="SUPFAM" id="SSF47384">
    <property type="entry name" value="Homodimeric domain of signal transducing histidine kinase"/>
    <property type="match status" value="1"/>
</dbReference>
<dbReference type="InterPro" id="IPR003661">
    <property type="entry name" value="HisK_dim/P_dom"/>
</dbReference>
<dbReference type="Pfam" id="PF00989">
    <property type="entry name" value="PAS"/>
    <property type="match status" value="1"/>
</dbReference>
<dbReference type="PROSITE" id="PS50109">
    <property type="entry name" value="HIS_KIN"/>
    <property type="match status" value="1"/>
</dbReference>
<feature type="compositionally biased region" description="Low complexity" evidence="6">
    <location>
        <begin position="235"/>
        <end position="250"/>
    </location>
</feature>
<evidence type="ECO:0000313" key="9">
    <source>
        <dbReference type="EMBL" id="RIY00069.1"/>
    </source>
</evidence>
<keyword evidence="3" id="KW-0597">Phosphoprotein</keyword>
<accession>A0A3A1WJL7</accession>
<reference evidence="10" key="1">
    <citation type="submission" date="2018-09" db="EMBL/GenBank/DDBJ databases">
        <authorList>
            <person name="Tuo L."/>
        </authorList>
    </citation>
    <scope>NUCLEOTIDE SEQUENCE [LARGE SCALE GENOMIC DNA]</scope>
    <source>
        <strain evidence="10">M2BS4Y-1</strain>
    </source>
</reference>
<protein>
    <recommendedName>
        <fullName evidence="2">histidine kinase</fullName>
        <ecNumber evidence="2">2.7.13.3</ecNumber>
    </recommendedName>
</protein>
<evidence type="ECO:0000256" key="2">
    <source>
        <dbReference type="ARBA" id="ARBA00012438"/>
    </source>
</evidence>
<dbReference type="PANTHER" id="PTHR43047:SF72">
    <property type="entry name" value="OSMOSENSING HISTIDINE PROTEIN KINASE SLN1"/>
    <property type="match status" value="1"/>
</dbReference>
<dbReference type="InterPro" id="IPR003594">
    <property type="entry name" value="HATPase_dom"/>
</dbReference>
<comment type="caution">
    <text evidence="9">The sequence shown here is derived from an EMBL/GenBank/DDBJ whole genome shotgun (WGS) entry which is preliminary data.</text>
</comment>
<evidence type="ECO:0000256" key="4">
    <source>
        <dbReference type="ARBA" id="ARBA00022679"/>
    </source>
</evidence>
<dbReference type="InterPro" id="IPR036097">
    <property type="entry name" value="HisK_dim/P_sf"/>
</dbReference>
<dbReference type="Pfam" id="PF00512">
    <property type="entry name" value="HisKA"/>
    <property type="match status" value="1"/>
</dbReference>
<dbReference type="PRINTS" id="PR00344">
    <property type="entry name" value="BCTRLSENSOR"/>
</dbReference>
<dbReference type="Gene3D" id="3.30.450.20">
    <property type="entry name" value="PAS domain"/>
    <property type="match status" value="1"/>
</dbReference>
<dbReference type="SMART" id="SM00091">
    <property type="entry name" value="PAS"/>
    <property type="match status" value="2"/>
</dbReference>
<feature type="domain" description="Histidine kinase" evidence="7">
    <location>
        <begin position="789"/>
        <end position="1010"/>
    </location>
</feature>
<dbReference type="Pfam" id="PF02518">
    <property type="entry name" value="HATPase_c"/>
    <property type="match status" value="1"/>
</dbReference>
<dbReference type="InterPro" id="IPR000014">
    <property type="entry name" value="PAS"/>
</dbReference>
<dbReference type="GO" id="GO:0005886">
    <property type="term" value="C:plasma membrane"/>
    <property type="evidence" value="ECO:0007669"/>
    <property type="project" value="TreeGrafter"/>
</dbReference>
<evidence type="ECO:0000256" key="1">
    <source>
        <dbReference type="ARBA" id="ARBA00000085"/>
    </source>
</evidence>
<organism evidence="9 10">
    <name type="scientific">Aureimonas flava</name>
    <dbReference type="NCBI Taxonomy" id="2320271"/>
    <lineage>
        <taxon>Bacteria</taxon>
        <taxon>Pseudomonadati</taxon>
        <taxon>Pseudomonadota</taxon>
        <taxon>Alphaproteobacteria</taxon>
        <taxon>Hyphomicrobiales</taxon>
        <taxon>Aurantimonadaceae</taxon>
        <taxon>Aureimonas</taxon>
    </lineage>
</organism>
<dbReference type="Gene3D" id="3.30.565.10">
    <property type="entry name" value="Histidine kinase-like ATPase, C-terminal domain"/>
    <property type="match status" value="1"/>
</dbReference>
<evidence type="ECO:0000256" key="5">
    <source>
        <dbReference type="ARBA" id="ARBA00022777"/>
    </source>
</evidence>
<dbReference type="EC" id="2.7.13.3" evidence="2"/>
<gene>
    <name evidence="9" type="ORF">D3218_12270</name>
</gene>
<dbReference type="CDD" id="cd00082">
    <property type="entry name" value="HisKA"/>
    <property type="match status" value="1"/>
</dbReference>
<keyword evidence="10" id="KW-1185">Reference proteome</keyword>
<dbReference type="EMBL" id="QYRN01000006">
    <property type="protein sequence ID" value="RIY00069.1"/>
    <property type="molecule type" value="Genomic_DNA"/>
</dbReference>
<dbReference type="CDD" id="cd00130">
    <property type="entry name" value="PAS"/>
    <property type="match status" value="1"/>
</dbReference>
<name>A0A3A1WJL7_9HYPH</name>
<feature type="domain" description="PAS" evidence="8">
    <location>
        <begin position="645"/>
        <end position="715"/>
    </location>
</feature>
<dbReference type="InterPro" id="IPR036890">
    <property type="entry name" value="HATPase_C_sf"/>
</dbReference>
<sequence>MALKSVRAAASAGSAVAVLDAGLADVLWCNSAGARLLGRADAAGDDDVMRQIRSARQAFAGKGRTQLLLRPPEGSGLGRALLARLEAITADGAHLALLSVKLGTVASPVEEQAADLLRDAGLSEALACVVGRDGIVAATPRLPEDEHSLLAVQGREFLAADEDRLVVEDEAGALSFARVGDGLVLIHIDMPGAAPGESDPAAGPAKAPQVADPAAERVAGPEATVAEAPPAQREAPLADSLPDDAAPAAANETGHEIPEADEPAAPAPAPAEGSTAPSSPLPGASPAAASTPVALAEPFRATLDAEPVRFVWQTDAEACFSQMSPEFAAAVGPRAADVIGRPFADVARVFGFDESGEIERLLLRRDTWSGRTILWPLEGTDQRAPIDLAGLPIYSREREFLGFRGFGVVRPGEHESDPAAIGLALALPERALRAEASVGAVTDEAAEGTDGDVAPAFGRRASPPAPTDETAAERRRREANLSNAEAAAFRAIGAELGLRAPAERPEPVAPPASEPDVHAADDGATLLLPVQELEDMLDALPLAVLVQMQERLIFANRRFFALTRYDDLDALEAAGGLGHLVQTSGSETGDDDAVILCADGTFERARLHLQRISVAGRSCLLMSFPPVEAKPDEDMTPILVDLQGEVEELQAVLDTATDGILLLDEGERLRKMNGAAEALFGLRPESYAGMPLHDLLAPDSRQSLSDYIGTLRDNGLASILNDGREVEARVAGNEGTIPLFMTLGRLSQGRGWCVVIRDIAQWKSAEAELIEARRLAEDASLHKSRFLANISHELRTPLNAIIGFADVMASECFGPIGHERYLEYLGDIKRSGHHVLDLVNDLLDISKIEAGKVDLAFEAVSLNEVVAEVVSLMQPQANRERVIVRSVLPPTVPSVVADRRSVRQIALNLIANAVRFTPAGGQIVASTHYGAGGEVALRFRDSGIGMTEREIEIALTPFQQVNATRDERGGGTGLGLPLTKAMAEANRAQFSIASTPGEGTAVEIVFPPPRVLAD</sequence>
<dbReference type="GO" id="GO:0006355">
    <property type="term" value="P:regulation of DNA-templated transcription"/>
    <property type="evidence" value="ECO:0007669"/>
    <property type="project" value="InterPro"/>
</dbReference>